<organism evidence="3 4">
    <name type="scientific">Candidatus Sungiibacteriota bacterium</name>
    <dbReference type="NCBI Taxonomy" id="2750080"/>
    <lineage>
        <taxon>Bacteria</taxon>
        <taxon>Candidatus Sungiibacteriota</taxon>
    </lineage>
</organism>
<evidence type="ECO:0000313" key="4">
    <source>
        <dbReference type="Proteomes" id="UP000704960"/>
    </source>
</evidence>
<evidence type="ECO:0000313" key="3">
    <source>
        <dbReference type="EMBL" id="MBI4132396.1"/>
    </source>
</evidence>
<dbReference type="Pfam" id="PF01541">
    <property type="entry name" value="GIY-YIG"/>
    <property type="match status" value="1"/>
</dbReference>
<dbReference type="PANTHER" id="PTHR34477:SF1">
    <property type="entry name" value="UPF0213 PROTEIN YHBQ"/>
    <property type="match status" value="1"/>
</dbReference>
<reference evidence="3" key="1">
    <citation type="submission" date="2020-07" db="EMBL/GenBank/DDBJ databases">
        <title>Huge and variable diversity of episymbiotic CPR bacteria and DPANN archaea in groundwater ecosystems.</title>
        <authorList>
            <person name="He C.Y."/>
            <person name="Keren R."/>
            <person name="Whittaker M."/>
            <person name="Farag I.F."/>
            <person name="Doudna J."/>
            <person name="Cate J.H.D."/>
            <person name="Banfield J.F."/>
        </authorList>
    </citation>
    <scope>NUCLEOTIDE SEQUENCE</scope>
    <source>
        <strain evidence="3">NC_groundwater_1226_Ag_S-0.1um_59_124</strain>
    </source>
</reference>
<feature type="domain" description="GIY-YIG" evidence="2">
    <location>
        <begin position="1"/>
        <end position="76"/>
    </location>
</feature>
<proteinExistence type="inferred from homology"/>
<comment type="similarity">
    <text evidence="1">Belongs to the UPF0213 family.</text>
</comment>
<protein>
    <submittedName>
        <fullName evidence="3">GIY-YIG nuclease family protein</fullName>
    </submittedName>
</protein>
<dbReference type="EMBL" id="JACQMJ010000008">
    <property type="protein sequence ID" value="MBI4132396.1"/>
    <property type="molecule type" value="Genomic_DNA"/>
</dbReference>
<dbReference type="SUPFAM" id="SSF82771">
    <property type="entry name" value="GIY-YIG endonuclease"/>
    <property type="match status" value="1"/>
</dbReference>
<dbReference type="InterPro" id="IPR000305">
    <property type="entry name" value="GIY-YIG_endonuc"/>
</dbReference>
<dbReference type="SMART" id="SM00465">
    <property type="entry name" value="GIYc"/>
    <property type="match status" value="1"/>
</dbReference>
<dbReference type="Gene3D" id="3.40.1440.10">
    <property type="entry name" value="GIY-YIG endonuclease"/>
    <property type="match status" value="1"/>
</dbReference>
<dbReference type="PANTHER" id="PTHR34477">
    <property type="entry name" value="UPF0213 PROTEIN YHBQ"/>
    <property type="match status" value="1"/>
</dbReference>
<evidence type="ECO:0000259" key="2">
    <source>
        <dbReference type="PROSITE" id="PS50164"/>
    </source>
</evidence>
<accession>A0A932YY45</accession>
<dbReference type="PROSITE" id="PS50164">
    <property type="entry name" value="GIY_YIG"/>
    <property type="match status" value="1"/>
</dbReference>
<name>A0A932YY45_9BACT</name>
<gene>
    <name evidence="3" type="ORF">HY474_02070</name>
</gene>
<comment type="caution">
    <text evidence="3">The sequence shown here is derived from an EMBL/GenBank/DDBJ whole genome shotgun (WGS) entry which is preliminary data.</text>
</comment>
<dbReference type="Proteomes" id="UP000704960">
    <property type="component" value="Unassembled WGS sequence"/>
</dbReference>
<dbReference type="AlphaFoldDB" id="A0A932YY45"/>
<evidence type="ECO:0000256" key="1">
    <source>
        <dbReference type="ARBA" id="ARBA00007435"/>
    </source>
</evidence>
<sequence length="89" mass="10970">MHTVYVLYSRVGRKYYIGRTADLERRIAQHNGEDAKGWTRRFQPWELRHAEEFTTRTEALRREYYLKSLKNPERLRQYISGWRSKHLQN</sequence>
<dbReference type="CDD" id="cd10449">
    <property type="entry name" value="GIY-YIG_SLX1_like"/>
    <property type="match status" value="1"/>
</dbReference>
<dbReference type="InterPro" id="IPR035901">
    <property type="entry name" value="GIY-YIG_endonuc_sf"/>
</dbReference>
<dbReference type="InterPro" id="IPR050190">
    <property type="entry name" value="UPF0213_domain"/>
</dbReference>